<feature type="domain" description="Exoribonuclease phosphorolytic" evidence="2">
    <location>
        <begin position="42"/>
        <end position="90"/>
    </location>
</feature>
<reference evidence="3" key="1">
    <citation type="journal article" date="2015" name="Nature">
        <title>Complex archaea that bridge the gap between prokaryotes and eukaryotes.</title>
        <authorList>
            <person name="Spang A."/>
            <person name="Saw J.H."/>
            <person name="Jorgensen S.L."/>
            <person name="Zaremba-Niedzwiedzka K."/>
            <person name="Martijn J."/>
            <person name="Lind A.E."/>
            <person name="van Eijk R."/>
            <person name="Schleper C."/>
            <person name="Guy L."/>
            <person name="Ettema T.J."/>
        </authorList>
    </citation>
    <scope>NUCLEOTIDE SEQUENCE</scope>
</reference>
<name>A0A0F9D9T1_9ZZZZ</name>
<dbReference type="AlphaFoldDB" id="A0A0F9D9T1"/>
<keyword evidence="1" id="KW-0963">Cytoplasm</keyword>
<organism evidence="3">
    <name type="scientific">marine sediment metagenome</name>
    <dbReference type="NCBI Taxonomy" id="412755"/>
    <lineage>
        <taxon>unclassified sequences</taxon>
        <taxon>metagenomes</taxon>
        <taxon>ecological metagenomes</taxon>
    </lineage>
</organism>
<dbReference type="EMBL" id="LAZR01029839">
    <property type="protein sequence ID" value="KKL58404.1"/>
    <property type="molecule type" value="Genomic_DNA"/>
</dbReference>
<comment type="caution">
    <text evidence="3">The sequence shown here is derived from an EMBL/GenBank/DDBJ whole genome shotgun (WGS) entry which is preliminary data.</text>
</comment>
<evidence type="ECO:0000313" key="3">
    <source>
        <dbReference type="EMBL" id="KKL58404.1"/>
    </source>
</evidence>
<dbReference type="Pfam" id="PF03725">
    <property type="entry name" value="RNase_PH_C"/>
    <property type="match status" value="1"/>
</dbReference>
<dbReference type="InterPro" id="IPR015847">
    <property type="entry name" value="ExoRNase_PH_dom2"/>
</dbReference>
<evidence type="ECO:0000256" key="1">
    <source>
        <dbReference type="ARBA" id="ARBA00022490"/>
    </source>
</evidence>
<evidence type="ECO:0000259" key="2">
    <source>
        <dbReference type="Pfam" id="PF03725"/>
    </source>
</evidence>
<dbReference type="InterPro" id="IPR027408">
    <property type="entry name" value="PNPase/RNase_PH_dom_sf"/>
</dbReference>
<gene>
    <name evidence="3" type="ORF">LCGC14_2225720</name>
</gene>
<dbReference type="GO" id="GO:0016075">
    <property type="term" value="P:rRNA catabolic process"/>
    <property type="evidence" value="ECO:0007669"/>
    <property type="project" value="TreeGrafter"/>
</dbReference>
<accession>A0A0F9D9T1</accession>
<sequence length="98" mass="10549">MDAAGMGALVALKTARIPKYDEKNEKVIYGEITDKKIPLAKHIPLTVTAHKIGKSLIVDPTLEEEDVSEARVTIGSTPDGVISSIQKGNSGEIKCIYK</sequence>
<dbReference type="PANTHER" id="PTHR11097:SF8">
    <property type="entry name" value="EXOSOME COMPLEX COMPONENT RRP42"/>
    <property type="match status" value="1"/>
</dbReference>
<dbReference type="Gene3D" id="3.30.230.70">
    <property type="entry name" value="GHMP Kinase, N-terminal domain"/>
    <property type="match status" value="1"/>
</dbReference>
<dbReference type="PANTHER" id="PTHR11097">
    <property type="entry name" value="EXOSOME COMPLEX EXONUCLEASE RIBOSOMAL RNA PROCESSING PROTEIN"/>
    <property type="match status" value="1"/>
</dbReference>
<protein>
    <recommendedName>
        <fullName evidence="2">Exoribonuclease phosphorolytic domain-containing protein</fullName>
    </recommendedName>
</protein>
<dbReference type="InterPro" id="IPR036345">
    <property type="entry name" value="ExoRNase_PH_dom2_sf"/>
</dbReference>
<proteinExistence type="predicted"/>
<dbReference type="InterPro" id="IPR050590">
    <property type="entry name" value="Exosome_comp_Rrp42_subfam"/>
</dbReference>
<dbReference type="GO" id="GO:0035925">
    <property type="term" value="F:mRNA 3'-UTR AU-rich region binding"/>
    <property type="evidence" value="ECO:0007669"/>
    <property type="project" value="TreeGrafter"/>
</dbReference>
<dbReference type="SUPFAM" id="SSF55666">
    <property type="entry name" value="Ribonuclease PH domain 2-like"/>
    <property type="match status" value="1"/>
</dbReference>
<dbReference type="GO" id="GO:0000177">
    <property type="term" value="C:cytoplasmic exosome (RNase complex)"/>
    <property type="evidence" value="ECO:0007669"/>
    <property type="project" value="TreeGrafter"/>
</dbReference>
<feature type="non-terminal residue" evidence="3">
    <location>
        <position position="98"/>
    </location>
</feature>